<feature type="domain" description="Thioredoxin" evidence="1">
    <location>
        <begin position="1"/>
        <end position="106"/>
    </location>
</feature>
<dbReference type="Pfam" id="PF00085">
    <property type="entry name" value="Thioredoxin"/>
    <property type="match status" value="1"/>
</dbReference>
<gene>
    <name evidence="2" type="ORF">ATW55_00990</name>
</gene>
<evidence type="ECO:0000313" key="3">
    <source>
        <dbReference type="Proteomes" id="UP000053557"/>
    </source>
</evidence>
<reference evidence="2 3" key="1">
    <citation type="submission" date="2015-12" db="EMBL/GenBank/DDBJ databases">
        <title>Draft genome sequence of Acidibacillus ferrooxidans ITV001, isolated from a chalcopyrite acid mine drainage site in Brazil.</title>
        <authorList>
            <person name="Dall'Agnol H."/>
            <person name="Nancucheo I."/>
            <person name="Johnson B."/>
            <person name="Oliveira R."/>
            <person name="Leite L."/>
            <person name="Pylro V."/>
            <person name="Nunes G.L."/>
            <person name="Tzotzos G."/>
            <person name="Fernandes G.R."/>
            <person name="Dutra J."/>
            <person name="Orellana S.C."/>
            <person name="Oliveira G."/>
        </authorList>
    </citation>
    <scope>NUCLEOTIDE SEQUENCE [LARGE SCALE GENOMIC DNA]</scope>
    <source>
        <strain evidence="3">ITV01</strain>
    </source>
</reference>
<protein>
    <submittedName>
        <fullName evidence="2">Thiol-disulfide isomerase</fullName>
    </submittedName>
</protein>
<dbReference type="InterPro" id="IPR013766">
    <property type="entry name" value="Thioredoxin_domain"/>
</dbReference>
<dbReference type="Gene3D" id="3.40.30.10">
    <property type="entry name" value="Glutaredoxin"/>
    <property type="match status" value="1"/>
</dbReference>
<dbReference type="RefSeq" id="WP_067713853.1">
    <property type="nucleotide sequence ID" value="NZ_LPVJ01000018.1"/>
</dbReference>
<dbReference type="EMBL" id="LPVJ01000018">
    <property type="protein sequence ID" value="KUO96448.1"/>
    <property type="molecule type" value="Genomic_DNA"/>
</dbReference>
<comment type="caution">
    <text evidence="2">The sequence shown here is derived from an EMBL/GenBank/DDBJ whole genome shotgun (WGS) entry which is preliminary data.</text>
</comment>
<accession>A0A101XS01</accession>
<dbReference type="InterPro" id="IPR036249">
    <property type="entry name" value="Thioredoxin-like_sf"/>
</dbReference>
<dbReference type="AlphaFoldDB" id="A0A101XS01"/>
<dbReference type="CDD" id="cd02947">
    <property type="entry name" value="TRX_family"/>
    <property type="match status" value="1"/>
</dbReference>
<dbReference type="PANTHER" id="PTHR45663:SF6">
    <property type="entry name" value="THIOREDOXIN-LIKE PROTEIN YDBP"/>
    <property type="match status" value="1"/>
</dbReference>
<dbReference type="GO" id="GO:0005829">
    <property type="term" value="C:cytosol"/>
    <property type="evidence" value="ECO:0007669"/>
    <property type="project" value="TreeGrafter"/>
</dbReference>
<name>A0A101XS01_9BACL</name>
<evidence type="ECO:0000259" key="1">
    <source>
        <dbReference type="PROSITE" id="PS51352"/>
    </source>
</evidence>
<organism evidence="2 3">
    <name type="scientific">Ferroacidibacillus organovorans</name>
    <dbReference type="NCBI Taxonomy" id="1765683"/>
    <lineage>
        <taxon>Bacteria</taxon>
        <taxon>Bacillati</taxon>
        <taxon>Bacillota</taxon>
        <taxon>Bacilli</taxon>
        <taxon>Bacillales</taxon>
        <taxon>Alicyclobacillaceae</taxon>
        <taxon>Ferroacidibacillus</taxon>
    </lineage>
</organism>
<dbReference type="PROSITE" id="PS51352">
    <property type="entry name" value="THIOREDOXIN_2"/>
    <property type="match status" value="1"/>
</dbReference>
<dbReference type="Proteomes" id="UP000053557">
    <property type="component" value="Unassembled WGS sequence"/>
</dbReference>
<dbReference type="GO" id="GO:0015035">
    <property type="term" value="F:protein-disulfide reductase activity"/>
    <property type="evidence" value="ECO:0007669"/>
    <property type="project" value="TreeGrafter"/>
</dbReference>
<dbReference type="GO" id="GO:0045454">
    <property type="term" value="P:cell redox homeostasis"/>
    <property type="evidence" value="ECO:0007669"/>
    <property type="project" value="TreeGrafter"/>
</dbReference>
<proteinExistence type="predicted"/>
<keyword evidence="2" id="KW-0413">Isomerase</keyword>
<dbReference type="OrthoDB" id="7629852at2"/>
<sequence length="107" mass="12400">MRELTSAHEFKDMIQSNKTVIEFYADWCPDCKRIDPHLDAWAEQFSGQFAMARINCEAVPEIAEQFEVVGIPSFLAFDRAELVNRLYSRDAKSKQQVESFLQTCFDV</sequence>
<dbReference type="SUPFAM" id="SSF52833">
    <property type="entry name" value="Thioredoxin-like"/>
    <property type="match status" value="1"/>
</dbReference>
<evidence type="ECO:0000313" key="2">
    <source>
        <dbReference type="EMBL" id="KUO96448.1"/>
    </source>
</evidence>
<dbReference type="PANTHER" id="PTHR45663">
    <property type="entry name" value="GEO12009P1"/>
    <property type="match status" value="1"/>
</dbReference>
<dbReference type="GO" id="GO:0016853">
    <property type="term" value="F:isomerase activity"/>
    <property type="evidence" value="ECO:0007669"/>
    <property type="project" value="UniProtKB-KW"/>
</dbReference>
<keyword evidence="3" id="KW-1185">Reference proteome</keyword>